<gene>
    <name evidence="1" type="ORF">GT019_27545</name>
</gene>
<organism evidence="1 2">
    <name type="scientific">Paenibacillus glycinis</name>
    <dbReference type="NCBI Taxonomy" id="2697035"/>
    <lineage>
        <taxon>Bacteria</taxon>
        <taxon>Bacillati</taxon>
        <taxon>Bacillota</taxon>
        <taxon>Bacilli</taxon>
        <taxon>Bacillales</taxon>
        <taxon>Paenibacillaceae</taxon>
        <taxon>Paenibacillus</taxon>
    </lineage>
</organism>
<name>A0ABW9XY53_9BACL</name>
<protein>
    <submittedName>
        <fullName evidence="1">Uncharacterized protein</fullName>
    </submittedName>
</protein>
<keyword evidence="2" id="KW-1185">Reference proteome</keyword>
<dbReference type="EMBL" id="JAAAMV010000029">
    <property type="protein sequence ID" value="NBD27645.1"/>
    <property type="molecule type" value="Genomic_DNA"/>
</dbReference>
<dbReference type="Proteomes" id="UP000665561">
    <property type="component" value="Unassembled WGS sequence"/>
</dbReference>
<proteinExistence type="predicted"/>
<comment type="caution">
    <text evidence="1">The sequence shown here is derived from an EMBL/GenBank/DDBJ whole genome shotgun (WGS) entry which is preliminary data.</text>
</comment>
<evidence type="ECO:0000313" key="1">
    <source>
        <dbReference type="EMBL" id="NBD27645.1"/>
    </source>
</evidence>
<evidence type="ECO:0000313" key="2">
    <source>
        <dbReference type="Proteomes" id="UP000665561"/>
    </source>
</evidence>
<dbReference type="RefSeq" id="WP_161746667.1">
    <property type="nucleotide sequence ID" value="NZ_JAAAMV010000029.1"/>
</dbReference>
<accession>A0ABW9XY53</accession>
<reference evidence="1 2" key="1">
    <citation type="submission" date="2020-01" db="EMBL/GenBank/DDBJ databases">
        <title>Paenibacillus soybeanensis sp. nov. isolated from the nodules of soybean (Glycine max(L.) Merr).</title>
        <authorList>
            <person name="Wang H."/>
        </authorList>
    </citation>
    <scope>NUCLEOTIDE SEQUENCE [LARGE SCALE GENOMIC DNA]</scope>
    <source>
        <strain evidence="1 2">T1</strain>
    </source>
</reference>
<sequence length="47" mass="4911">MPSIEGGGPRKPIALHGLPRPLRAIGYGLRIILLPLQAIAIVAGSQK</sequence>